<feature type="transmembrane region" description="Helical" evidence="5">
    <location>
        <begin position="20"/>
        <end position="40"/>
    </location>
</feature>
<keyword evidence="3" id="KW-0735">Signal-anchor</keyword>
<feature type="domain" description="Cell envelope-related transcriptional attenuator" evidence="6">
    <location>
        <begin position="86"/>
        <end position="233"/>
    </location>
</feature>
<keyword evidence="4 5" id="KW-1133">Transmembrane helix</keyword>
<evidence type="ECO:0000256" key="5">
    <source>
        <dbReference type="SAM" id="Phobius"/>
    </source>
</evidence>
<dbReference type="Proteomes" id="UP000460949">
    <property type="component" value="Unassembled WGS sequence"/>
</dbReference>
<dbReference type="EMBL" id="WMET01000003">
    <property type="protein sequence ID" value="MYL20818.1"/>
    <property type="molecule type" value="Genomic_DNA"/>
</dbReference>
<evidence type="ECO:0000256" key="3">
    <source>
        <dbReference type="ARBA" id="ARBA00022968"/>
    </source>
</evidence>
<dbReference type="NCBIfam" id="TIGR00350">
    <property type="entry name" value="lytR_cpsA_psr"/>
    <property type="match status" value="1"/>
</dbReference>
<dbReference type="PANTHER" id="PTHR33392">
    <property type="entry name" value="POLYISOPRENYL-TEICHOIC ACID--PEPTIDOGLYCAN TEICHOIC ACID TRANSFERASE TAGU"/>
    <property type="match status" value="1"/>
</dbReference>
<evidence type="ECO:0000256" key="4">
    <source>
        <dbReference type="ARBA" id="ARBA00022989"/>
    </source>
</evidence>
<evidence type="ECO:0000256" key="2">
    <source>
        <dbReference type="ARBA" id="ARBA00022692"/>
    </source>
</evidence>
<dbReference type="GO" id="GO:0071555">
    <property type="term" value="P:cell wall organization"/>
    <property type="evidence" value="ECO:0007669"/>
    <property type="project" value="UniProtKB-KW"/>
</dbReference>
<dbReference type="AlphaFoldDB" id="A0A845DUK7"/>
<name>A0A845DUK7_9BACI</name>
<evidence type="ECO:0000313" key="7">
    <source>
        <dbReference type="EMBL" id="MYL20818.1"/>
    </source>
</evidence>
<dbReference type="RefSeq" id="WP_160837961.1">
    <property type="nucleotide sequence ID" value="NZ_WMET01000003.1"/>
</dbReference>
<dbReference type="InterPro" id="IPR004474">
    <property type="entry name" value="LytR_CpsA_psr"/>
</dbReference>
<dbReference type="InterPro" id="IPR050922">
    <property type="entry name" value="LytR/CpsA/Psr_CW_biosynth"/>
</dbReference>
<comment type="caution">
    <text evidence="7">The sequence shown here is derived from an EMBL/GenBank/DDBJ whole genome shotgun (WGS) entry which is preliminary data.</text>
</comment>
<dbReference type="PANTHER" id="PTHR33392:SF6">
    <property type="entry name" value="POLYISOPRENYL-TEICHOIC ACID--PEPTIDOGLYCAN TEICHOIC ACID TRANSFERASE TAGU"/>
    <property type="match status" value="1"/>
</dbReference>
<evidence type="ECO:0000313" key="8">
    <source>
        <dbReference type="Proteomes" id="UP000460949"/>
    </source>
</evidence>
<proteinExistence type="inferred from homology"/>
<dbReference type="Pfam" id="PF03816">
    <property type="entry name" value="LytR_cpsA_psr"/>
    <property type="match status" value="1"/>
</dbReference>
<organism evidence="7 8">
    <name type="scientific">Halobacillus litoralis</name>
    <dbReference type="NCBI Taxonomy" id="45668"/>
    <lineage>
        <taxon>Bacteria</taxon>
        <taxon>Bacillati</taxon>
        <taxon>Bacillota</taxon>
        <taxon>Bacilli</taxon>
        <taxon>Bacillales</taxon>
        <taxon>Bacillaceae</taxon>
        <taxon>Halobacillus</taxon>
    </lineage>
</organism>
<gene>
    <name evidence="7" type="ORF">GLW04_13025</name>
</gene>
<reference evidence="7 8" key="1">
    <citation type="submission" date="2019-11" db="EMBL/GenBank/DDBJ databases">
        <title>Genome sequences of 17 halophilic strains isolated from different environments.</title>
        <authorList>
            <person name="Furrow R.E."/>
        </authorList>
    </citation>
    <scope>NUCLEOTIDE SEQUENCE [LARGE SCALE GENOMIC DNA]</scope>
    <source>
        <strain evidence="7 8">22511_23_Filter</strain>
    </source>
</reference>
<comment type="similarity">
    <text evidence="1">Belongs to the LytR/CpsA/Psr (LCP) family.</text>
</comment>
<sequence length="313" mass="35129">MSRLQEKKKKRGRWWKIPLLFVSILIAAGGIYLFTVYNGAKATVDKKMNEEVASIDHELTEKKVQDKEPLNILLLGVDERSNDSGRSDALMVLSLDPDNNRSQIVSIPRDTRTEMVGDSSHNGEQDKINHAYAFGGTDMAIQTVENFLDIDLDYYVRMNMEGLAEMVDAVGGITVQNSLDWQGSNGYHYKKGELTLNGEETLGYVRMRYEDPQGDAGRNERQREVIQGVIEKGASFGSVSKIGDMLDVLGGNVTTNMEFTVMKDLMLNYGSARKNMTTYQMTGSGTRIDGIYYLLVSDDEVNKVRSQIQEYQS</sequence>
<accession>A0A845DUK7</accession>
<protein>
    <submittedName>
        <fullName evidence="7">Transcriptional regulator LytR</fullName>
    </submittedName>
</protein>
<evidence type="ECO:0000256" key="1">
    <source>
        <dbReference type="ARBA" id="ARBA00006068"/>
    </source>
</evidence>
<keyword evidence="5" id="KW-0472">Membrane</keyword>
<evidence type="ECO:0000259" key="6">
    <source>
        <dbReference type="Pfam" id="PF03816"/>
    </source>
</evidence>
<dbReference type="Gene3D" id="3.40.630.190">
    <property type="entry name" value="LCP protein"/>
    <property type="match status" value="1"/>
</dbReference>
<keyword evidence="2 5" id="KW-0812">Transmembrane</keyword>